<dbReference type="EMBL" id="ABEU02000014">
    <property type="status" value="NOT_ANNOTATED_CDS"/>
    <property type="molecule type" value="Genomic_DNA"/>
</dbReference>
<evidence type="ECO:0000256" key="1">
    <source>
        <dbReference type="SAM" id="Phobius"/>
    </source>
</evidence>
<evidence type="ECO:0000313" key="3">
    <source>
        <dbReference type="Proteomes" id="UP000006727"/>
    </source>
</evidence>
<reference evidence="2 3" key="1">
    <citation type="journal article" date="2008" name="Science">
        <title>The Physcomitrella genome reveals evolutionary insights into the conquest of land by plants.</title>
        <authorList>
            <person name="Rensing S."/>
            <person name="Lang D."/>
            <person name="Zimmer A."/>
            <person name="Terry A."/>
            <person name="Salamov A."/>
            <person name="Shapiro H."/>
            <person name="Nishiyama T."/>
            <person name="Perroud P.-F."/>
            <person name="Lindquist E."/>
            <person name="Kamisugi Y."/>
            <person name="Tanahashi T."/>
            <person name="Sakakibara K."/>
            <person name="Fujita T."/>
            <person name="Oishi K."/>
            <person name="Shin-I T."/>
            <person name="Kuroki Y."/>
            <person name="Toyoda A."/>
            <person name="Suzuki Y."/>
            <person name="Hashimoto A."/>
            <person name="Yamaguchi K."/>
            <person name="Sugano A."/>
            <person name="Kohara Y."/>
            <person name="Fujiyama A."/>
            <person name="Anterola A."/>
            <person name="Aoki S."/>
            <person name="Ashton N."/>
            <person name="Barbazuk W.B."/>
            <person name="Barker E."/>
            <person name="Bennetzen J."/>
            <person name="Bezanilla M."/>
            <person name="Blankenship R."/>
            <person name="Cho S.H."/>
            <person name="Dutcher S."/>
            <person name="Estelle M."/>
            <person name="Fawcett J.A."/>
            <person name="Gundlach H."/>
            <person name="Hanada K."/>
            <person name="Heyl A."/>
            <person name="Hicks K.A."/>
            <person name="Hugh J."/>
            <person name="Lohr M."/>
            <person name="Mayer K."/>
            <person name="Melkozernov A."/>
            <person name="Murata T."/>
            <person name="Nelson D."/>
            <person name="Pils B."/>
            <person name="Prigge M."/>
            <person name="Reiss B."/>
            <person name="Renner T."/>
            <person name="Rombauts S."/>
            <person name="Rushton P."/>
            <person name="Sanderfoot A."/>
            <person name="Schween G."/>
            <person name="Shiu S.-H."/>
            <person name="Stueber K."/>
            <person name="Theodoulou F.L."/>
            <person name="Tu H."/>
            <person name="Van de Peer Y."/>
            <person name="Verrier P.J."/>
            <person name="Waters E."/>
            <person name="Wood A."/>
            <person name="Yang L."/>
            <person name="Cove D."/>
            <person name="Cuming A."/>
            <person name="Hasebe M."/>
            <person name="Lucas S."/>
            <person name="Mishler D.B."/>
            <person name="Reski R."/>
            <person name="Grigoriev I."/>
            <person name="Quatrano R.S."/>
            <person name="Boore J.L."/>
        </authorList>
    </citation>
    <scope>NUCLEOTIDE SEQUENCE [LARGE SCALE GENOMIC DNA]</scope>
    <source>
        <strain evidence="2 3">cv. Gransden 2004</strain>
    </source>
</reference>
<evidence type="ECO:0008006" key="4">
    <source>
        <dbReference type="Google" id="ProtNLM"/>
    </source>
</evidence>
<dbReference type="InParanoid" id="A0A7I4AN61"/>
<accession>A0A7I4AN61</accession>
<sequence>MEREHGGWQSFRVVRLARIKVYKPLMLTLRRGAERTQQAFSVALGLTLGVFPICGVTVVFCCVAVALLGTNLIVPFLRVGGSVLGASLFALTKDTLWQALTGKSSGELVFAIGHAILGWLMSSPFLFMMLYALLLPLTLGAQKRFGGRDQLPSQARVALD</sequence>
<keyword evidence="1" id="KW-0812">Transmembrane</keyword>
<protein>
    <recommendedName>
        <fullName evidence="4">DUF2062 domain-containing protein</fullName>
    </recommendedName>
</protein>
<feature type="transmembrane region" description="Helical" evidence="1">
    <location>
        <begin position="72"/>
        <end position="91"/>
    </location>
</feature>
<dbReference type="PANTHER" id="PTHR35102">
    <property type="entry name" value="E3 UBIQUITIN-PROTEIN LIGASE"/>
    <property type="match status" value="1"/>
</dbReference>
<organism evidence="2 3">
    <name type="scientific">Physcomitrium patens</name>
    <name type="common">Spreading-leaved earth moss</name>
    <name type="synonym">Physcomitrella patens</name>
    <dbReference type="NCBI Taxonomy" id="3218"/>
    <lineage>
        <taxon>Eukaryota</taxon>
        <taxon>Viridiplantae</taxon>
        <taxon>Streptophyta</taxon>
        <taxon>Embryophyta</taxon>
        <taxon>Bryophyta</taxon>
        <taxon>Bryophytina</taxon>
        <taxon>Bryopsida</taxon>
        <taxon>Funariidae</taxon>
        <taxon>Funariales</taxon>
        <taxon>Funariaceae</taxon>
        <taxon>Physcomitrium</taxon>
    </lineage>
</organism>
<feature type="transmembrane region" description="Helical" evidence="1">
    <location>
        <begin position="39"/>
        <end position="66"/>
    </location>
</feature>
<keyword evidence="1" id="KW-0472">Membrane</keyword>
<reference evidence="2" key="3">
    <citation type="submission" date="2020-12" db="UniProtKB">
        <authorList>
            <consortium name="EnsemblPlants"/>
        </authorList>
    </citation>
    <scope>IDENTIFICATION</scope>
</reference>
<dbReference type="Gramene" id="Pp3c14_12450V3.2">
    <property type="protein sequence ID" value="Pp3c14_12450V3.2"/>
    <property type="gene ID" value="Pp3c14_12450"/>
</dbReference>
<dbReference type="Proteomes" id="UP000006727">
    <property type="component" value="Chromosome 14"/>
</dbReference>
<keyword evidence="3" id="KW-1185">Reference proteome</keyword>
<dbReference type="AlphaFoldDB" id="A0A7I4AN61"/>
<feature type="transmembrane region" description="Helical" evidence="1">
    <location>
        <begin position="112"/>
        <end position="134"/>
    </location>
</feature>
<reference evidence="2 3" key="2">
    <citation type="journal article" date="2018" name="Plant J.">
        <title>The Physcomitrella patens chromosome-scale assembly reveals moss genome structure and evolution.</title>
        <authorList>
            <person name="Lang D."/>
            <person name="Ullrich K.K."/>
            <person name="Murat F."/>
            <person name="Fuchs J."/>
            <person name="Jenkins J."/>
            <person name="Haas F.B."/>
            <person name="Piednoel M."/>
            <person name="Gundlach H."/>
            <person name="Van Bel M."/>
            <person name="Meyberg R."/>
            <person name="Vives C."/>
            <person name="Morata J."/>
            <person name="Symeonidi A."/>
            <person name="Hiss M."/>
            <person name="Muchero W."/>
            <person name="Kamisugi Y."/>
            <person name="Saleh O."/>
            <person name="Blanc G."/>
            <person name="Decker E.L."/>
            <person name="van Gessel N."/>
            <person name="Grimwood J."/>
            <person name="Hayes R.D."/>
            <person name="Graham S.W."/>
            <person name="Gunter L.E."/>
            <person name="McDaniel S.F."/>
            <person name="Hoernstein S.N.W."/>
            <person name="Larsson A."/>
            <person name="Li F.W."/>
            <person name="Perroud P.F."/>
            <person name="Phillips J."/>
            <person name="Ranjan P."/>
            <person name="Rokshar D.S."/>
            <person name="Rothfels C.J."/>
            <person name="Schneider L."/>
            <person name="Shu S."/>
            <person name="Stevenson D.W."/>
            <person name="Thummler F."/>
            <person name="Tillich M."/>
            <person name="Villarreal Aguilar J.C."/>
            <person name="Widiez T."/>
            <person name="Wong G.K."/>
            <person name="Wymore A."/>
            <person name="Zhang Y."/>
            <person name="Zimmer A.D."/>
            <person name="Quatrano R.S."/>
            <person name="Mayer K.F.X."/>
            <person name="Goodstein D."/>
            <person name="Casacuberta J.M."/>
            <person name="Vandepoele K."/>
            <person name="Reski R."/>
            <person name="Cuming A.C."/>
            <person name="Tuskan G.A."/>
            <person name="Maumus F."/>
            <person name="Salse J."/>
            <person name="Schmutz J."/>
            <person name="Rensing S.A."/>
        </authorList>
    </citation>
    <scope>NUCLEOTIDE SEQUENCE [LARGE SCALE GENOMIC DNA]</scope>
    <source>
        <strain evidence="2 3">cv. Gransden 2004</strain>
    </source>
</reference>
<evidence type="ECO:0000313" key="2">
    <source>
        <dbReference type="EnsemblPlants" id="Pp3c14_12450V3.2"/>
    </source>
</evidence>
<proteinExistence type="predicted"/>
<keyword evidence="1" id="KW-1133">Transmembrane helix</keyword>
<name>A0A7I4AN61_PHYPA</name>
<dbReference type="EnsemblPlants" id="Pp3c14_12450V3.2">
    <property type="protein sequence ID" value="Pp3c14_12450V3.2"/>
    <property type="gene ID" value="Pp3c14_12450"/>
</dbReference>
<dbReference type="PANTHER" id="PTHR35102:SF1">
    <property type="entry name" value="E3 UBIQUITIN-PROTEIN LIGASE"/>
    <property type="match status" value="1"/>
</dbReference>